<proteinExistence type="predicted"/>
<keyword evidence="4" id="KW-1185">Reference proteome</keyword>
<accession>A0A2T1M178</accession>
<evidence type="ECO:0000313" key="4">
    <source>
        <dbReference type="Proteomes" id="UP000239001"/>
    </source>
</evidence>
<protein>
    <submittedName>
        <fullName evidence="3">DUF4126 domain-containing protein</fullName>
    </submittedName>
</protein>
<sequence>MVIVTGILAVLSAAAAAGIRIALPLLMIGMSQNELWFKVPLLSRFDPQVLVAILISWSLFELFGSKNLLGQRVLQLIQLIFSPLVGALMSLTIANIIEFPVQLLWIIAIVGGSLAFVIQLVQVGWFFRLRGIPIWATFMNEILCIILVILSLKSPEKGGLIALLLLWLVIRSAGAWRCGYTYQ</sequence>
<dbReference type="EMBL" id="PXOH01000004">
    <property type="protein sequence ID" value="PSF38427.1"/>
    <property type="molecule type" value="Genomic_DNA"/>
</dbReference>
<comment type="caution">
    <text evidence="3">The sequence shown here is derived from an EMBL/GenBank/DDBJ whole genome shotgun (WGS) entry which is preliminary data.</text>
</comment>
<reference evidence="3 4" key="2">
    <citation type="submission" date="2018-03" db="EMBL/GenBank/DDBJ databases">
        <authorList>
            <person name="Keele B.F."/>
        </authorList>
    </citation>
    <scope>NUCLEOTIDE SEQUENCE [LARGE SCALE GENOMIC DNA]</scope>
    <source>
        <strain evidence="3 4">CCALA 016</strain>
    </source>
</reference>
<dbReference type="AlphaFoldDB" id="A0A2T1M178"/>
<dbReference type="Pfam" id="PF13548">
    <property type="entry name" value="DUF4126"/>
    <property type="match status" value="1"/>
</dbReference>
<dbReference type="Proteomes" id="UP000239001">
    <property type="component" value="Unassembled WGS sequence"/>
</dbReference>
<keyword evidence="1" id="KW-0812">Transmembrane</keyword>
<dbReference type="OrthoDB" id="530021at2"/>
<organism evidence="3 4">
    <name type="scientific">Aphanothece hegewaldii CCALA 016</name>
    <dbReference type="NCBI Taxonomy" id="2107694"/>
    <lineage>
        <taxon>Bacteria</taxon>
        <taxon>Bacillati</taxon>
        <taxon>Cyanobacteriota</taxon>
        <taxon>Cyanophyceae</taxon>
        <taxon>Oscillatoriophycideae</taxon>
        <taxon>Chroococcales</taxon>
        <taxon>Aphanothecaceae</taxon>
        <taxon>Aphanothece</taxon>
    </lineage>
</organism>
<evidence type="ECO:0000313" key="3">
    <source>
        <dbReference type="EMBL" id="PSF38427.1"/>
    </source>
</evidence>
<keyword evidence="1" id="KW-0472">Membrane</keyword>
<keyword evidence="1" id="KW-1133">Transmembrane helix</keyword>
<feature type="transmembrane region" description="Helical" evidence="1">
    <location>
        <begin position="76"/>
        <end position="97"/>
    </location>
</feature>
<feature type="transmembrane region" description="Helical" evidence="1">
    <location>
        <begin position="103"/>
        <end position="127"/>
    </location>
</feature>
<evidence type="ECO:0000256" key="1">
    <source>
        <dbReference type="SAM" id="Phobius"/>
    </source>
</evidence>
<dbReference type="InterPro" id="IPR025196">
    <property type="entry name" value="DUF4126"/>
</dbReference>
<reference evidence="3 4" key="1">
    <citation type="submission" date="2018-03" db="EMBL/GenBank/DDBJ databases">
        <title>The ancient ancestry and fast evolution of plastids.</title>
        <authorList>
            <person name="Moore K.R."/>
            <person name="Magnabosco C."/>
            <person name="Momper L."/>
            <person name="Gold D.A."/>
            <person name="Bosak T."/>
            <person name="Fournier G.P."/>
        </authorList>
    </citation>
    <scope>NUCLEOTIDE SEQUENCE [LARGE SCALE GENOMIC DNA]</scope>
    <source>
        <strain evidence="3 4">CCALA 016</strain>
    </source>
</reference>
<evidence type="ECO:0000259" key="2">
    <source>
        <dbReference type="Pfam" id="PF13548"/>
    </source>
</evidence>
<feature type="domain" description="DUF4126" evidence="2">
    <location>
        <begin position="7"/>
        <end position="173"/>
    </location>
</feature>
<name>A0A2T1M178_9CHRO</name>
<feature type="transmembrane region" description="Helical" evidence="1">
    <location>
        <begin position="158"/>
        <end position="176"/>
    </location>
</feature>
<gene>
    <name evidence="3" type="ORF">C7H19_05430</name>
</gene>
<feature type="transmembrane region" description="Helical" evidence="1">
    <location>
        <begin position="45"/>
        <end position="64"/>
    </location>
</feature>
<feature type="transmembrane region" description="Helical" evidence="1">
    <location>
        <begin position="134"/>
        <end position="152"/>
    </location>
</feature>